<feature type="transmembrane region" description="Helical" evidence="5">
    <location>
        <begin position="177"/>
        <end position="200"/>
    </location>
</feature>
<feature type="transmembrane region" description="Helical" evidence="5">
    <location>
        <begin position="91"/>
        <end position="110"/>
    </location>
</feature>
<evidence type="ECO:0000256" key="2">
    <source>
        <dbReference type="ARBA" id="ARBA00022692"/>
    </source>
</evidence>
<evidence type="ECO:0000313" key="8">
    <source>
        <dbReference type="Proteomes" id="UP000663852"/>
    </source>
</evidence>
<gene>
    <name evidence="7" type="ORF">EDS130_LOCUS27027</name>
</gene>
<protein>
    <recommendedName>
        <fullName evidence="6">G-protein coupled receptors family 1 profile domain-containing protein</fullName>
    </recommendedName>
</protein>
<evidence type="ECO:0000256" key="3">
    <source>
        <dbReference type="ARBA" id="ARBA00022989"/>
    </source>
</evidence>
<dbReference type="EMBL" id="CAJNOJ010000167">
    <property type="protein sequence ID" value="CAF1232805.1"/>
    <property type="molecule type" value="Genomic_DNA"/>
</dbReference>
<proteinExistence type="predicted"/>
<dbReference type="InterPro" id="IPR052954">
    <property type="entry name" value="GPCR-Ligand_Int"/>
</dbReference>
<accession>A0A814YTH7</accession>
<comment type="subcellular location">
    <subcellularLocation>
        <location evidence="1">Membrane</location>
    </subcellularLocation>
</comment>
<feature type="domain" description="G-protein coupled receptors family 1 profile" evidence="6">
    <location>
        <begin position="29"/>
        <end position="292"/>
    </location>
</feature>
<comment type="caution">
    <text evidence="7">The sequence shown here is derived from an EMBL/GenBank/DDBJ whole genome shotgun (WGS) entry which is preliminary data.</text>
</comment>
<reference evidence="7" key="1">
    <citation type="submission" date="2021-02" db="EMBL/GenBank/DDBJ databases">
        <authorList>
            <person name="Nowell W R."/>
        </authorList>
    </citation>
    <scope>NUCLEOTIDE SEQUENCE</scope>
</reference>
<feature type="transmembrane region" description="Helical" evidence="5">
    <location>
        <begin position="131"/>
        <end position="153"/>
    </location>
</feature>
<keyword evidence="3 5" id="KW-1133">Transmembrane helix</keyword>
<dbReference type="GO" id="GO:0004930">
    <property type="term" value="F:G protein-coupled receptor activity"/>
    <property type="evidence" value="ECO:0007669"/>
    <property type="project" value="InterPro"/>
</dbReference>
<dbReference type="Pfam" id="PF00001">
    <property type="entry name" value="7tm_1"/>
    <property type="match status" value="1"/>
</dbReference>
<dbReference type="Gene3D" id="1.20.1070.10">
    <property type="entry name" value="Rhodopsin 7-helix transmembrane proteins"/>
    <property type="match status" value="1"/>
</dbReference>
<dbReference type="GO" id="GO:0016020">
    <property type="term" value="C:membrane"/>
    <property type="evidence" value="ECO:0007669"/>
    <property type="project" value="UniProtKB-SubCell"/>
</dbReference>
<dbReference type="Proteomes" id="UP000663852">
    <property type="component" value="Unassembled WGS sequence"/>
</dbReference>
<evidence type="ECO:0000313" key="7">
    <source>
        <dbReference type="EMBL" id="CAF1232805.1"/>
    </source>
</evidence>
<dbReference type="SUPFAM" id="SSF81321">
    <property type="entry name" value="Family A G protein-coupled receptor-like"/>
    <property type="match status" value="1"/>
</dbReference>
<feature type="transmembrane region" description="Helical" evidence="5">
    <location>
        <begin position="50"/>
        <end position="71"/>
    </location>
</feature>
<dbReference type="InterPro" id="IPR017452">
    <property type="entry name" value="GPCR_Rhodpsn_7TM"/>
</dbReference>
<dbReference type="PROSITE" id="PS50262">
    <property type="entry name" value="G_PROTEIN_RECEP_F1_2"/>
    <property type="match status" value="1"/>
</dbReference>
<name>A0A814YTH7_ADIRI</name>
<dbReference type="InterPro" id="IPR000276">
    <property type="entry name" value="GPCR_Rhodpsn"/>
</dbReference>
<evidence type="ECO:0000259" key="6">
    <source>
        <dbReference type="PROSITE" id="PS50262"/>
    </source>
</evidence>
<dbReference type="PANTHER" id="PTHR46641">
    <property type="entry name" value="FMRFAMIDE RECEPTOR-RELATED"/>
    <property type="match status" value="1"/>
</dbReference>
<evidence type="ECO:0000256" key="5">
    <source>
        <dbReference type="SAM" id="Phobius"/>
    </source>
</evidence>
<organism evidence="7 8">
    <name type="scientific">Adineta ricciae</name>
    <name type="common">Rotifer</name>
    <dbReference type="NCBI Taxonomy" id="249248"/>
    <lineage>
        <taxon>Eukaryota</taxon>
        <taxon>Metazoa</taxon>
        <taxon>Spiralia</taxon>
        <taxon>Gnathifera</taxon>
        <taxon>Rotifera</taxon>
        <taxon>Eurotatoria</taxon>
        <taxon>Bdelloidea</taxon>
        <taxon>Adinetida</taxon>
        <taxon>Adinetidae</taxon>
        <taxon>Adineta</taxon>
    </lineage>
</organism>
<evidence type="ECO:0000256" key="4">
    <source>
        <dbReference type="ARBA" id="ARBA00023136"/>
    </source>
</evidence>
<evidence type="ECO:0000256" key="1">
    <source>
        <dbReference type="ARBA" id="ARBA00004370"/>
    </source>
</evidence>
<dbReference type="OrthoDB" id="9990906at2759"/>
<dbReference type="AlphaFoldDB" id="A0A814YTH7"/>
<feature type="transmembrane region" description="Helical" evidence="5">
    <location>
        <begin position="15"/>
        <end position="38"/>
    </location>
</feature>
<keyword evidence="2 5" id="KW-0812">Transmembrane</keyword>
<sequence length="356" mass="40850">MSSISLIKYAVTALYQYYGIPLLVFGCIGNVFNLSIFVRSQLKKNPCSTYFFCSSIANLNVIFFGLLSRILSDGFGIDPSSYNLEYCRFRYFILHSSMVLSSWFTILATVDRYCVSSKSARRRQLSSLKTSRFLVCSTTAIVFILYSHVWGLFTIEQLKTGPSCYADAGFYRVFYDFFYFATFSFTPPVMMMIVGLGTFYNVHQSHTRVNPTDTNARKLDQLKKRDRQLIKMLLVQVTFTISLTLPLAIQKLYSTFTQNFVKSTYQQAVETLVTQVVRLLAFTNNSISFYLFTLSGSLYRKEFFQLLDDTICGLLGKKRSIHRESQELTESRRNVPSKTVNVVRDVNLALRKLSNS</sequence>
<keyword evidence="4 5" id="KW-0472">Membrane</keyword>
<feature type="transmembrane region" description="Helical" evidence="5">
    <location>
        <begin position="229"/>
        <end position="249"/>
    </location>
</feature>